<dbReference type="EMBL" id="CAMXCT030002313">
    <property type="protein sequence ID" value="CAL4784589.1"/>
    <property type="molecule type" value="Genomic_DNA"/>
</dbReference>
<dbReference type="InterPro" id="IPR035979">
    <property type="entry name" value="RBD_domain_sf"/>
</dbReference>
<proteinExistence type="predicted"/>
<dbReference type="Pfam" id="PF00076">
    <property type="entry name" value="RRM_1"/>
    <property type="match status" value="1"/>
</dbReference>
<comment type="caution">
    <text evidence="4">The sequence shown here is derived from an EMBL/GenBank/DDBJ whole genome shotgun (WGS) entry which is preliminary data.</text>
</comment>
<dbReference type="GO" id="GO:0016874">
    <property type="term" value="F:ligase activity"/>
    <property type="evidence" value="ECO:0007669"/>
    <property type="project" value="UniProtKB-KW"/>
</dbReference>
<dbReference type="Gene3D" id="3.30.70.330">
    <property type="match status" value="1"/>
</dbReference>
<reference evidence="4" key="1">
    <citation type="submission" date="2022-10" db="EMBL/GenBank/DDBJ databases">
        <authorList>
            <person name="Chen Y."/>
            <person name="Dougan E. K."/>
            <person name="Chan C."/>
            <person name="Rhodes N."/>
            <person name="Thang M."/>
        </authorList>
    </citation>
    <scope>NUCLEOTIDE SEQUENCE</scope>
</reference>
<feature type="compositionally biased region" description="Basic and acidic residues" evidence="2">
    <location>
        <begin position="41"/>
        <end position="52"/>
    </location>
</feature>
<dbReference type="SUPFAM" id="SSF54928">
    <property type="entry name" value="RNA-binding domain, RBD"/>
    <property type="match status" value="1"/>
</dbReference>
<dbReference type="EMBL" id="CAMXCT020002313">
    <property type="protein sequence ID" value="CAL1150652.1"/>
    <property type="molecule type" value="Genomic_DNA"/>
</dbReference>
<dbReference type="Proteomes" id="UP001152797">
    <property type="component" value="Unassembled WGS sequence"/>
</dbReference>
<dbReference type="SMART" id="SM00360">
    <property type="entry name" value="RRM"/>
    <property type="match status" value="1"/>
</dbReference>
<dbReference type="InterPro" id="IPR012677">
    <property type="entry name" value="Nucleotide-bd_a/b_plait_sf"/>
</dbReference>
<dbReference type="InterPro" id="IPR000504">
    <property type="entry name" value="RRM_dom"/>
</dbReference>
<evidence type="ECO:0000256" key="2">
    <source>
        <dbReference type="SAM" id="MobiDB-lite"/>
    </source>
</evidence>
<dbReference type="OrthoDB" id="3800936at2759"/>
<feature type="compositionally biased region" description="Polar residues" evidence="2">
    <location>
        <begin position="1"/>
        <end position="19"/>
    </location>
</feature>
<evidence type="ECO:0000256" key="1">
    <source>
        <dbReference type="PROSITE-ProRule" id="PRU00176"/>
    </source>
</evidence>
<name>A0A9P1CRM7_9DINO</name>
<protein>
    <submittedName>
        <fullName evidence="5">Alanine--tRNA ligase (Alanyl-tRNA synthetase ) (AlaRS)</fullName>
    </submittedName>
</protein>
<keyword evidence="1" id="KW-0694">RNA-binding</keyword>
<feature type="region of interest" description="Disordered" evidence="2">
    <location>
        <begin position="597"/>
        <end position="678"/>
    </location>
</feature>
<evidence type="ECO:0000313" key="4">
    <source>
        <dbReference type="EMBL" id="CAI3997277.1"/>
    </source>
</evidence>
<evidence type="ECO:0000313" key="6">
    <source>
        <dbReference type="Proteomes" id="UP001152797"/>
    </source>
</evidence>
<dbReference type="CDD" id="cd00590">
    <property type="entry name" value="RRM_SF"/>
    <property type="match status" value="1"/>
</dbReference>
<evidence type="ECO:0000313" key="5">
    <source>
        <dbReference type="EMBL" id="CAL4784589.1"/>
    </source>
</evidence>
<keyword evidence="6" id="KW-1185">Reference proteome</keyword>
<organism evidence="4">
    <name type="scientific">Cladocopium goreaui</name>
    <dbReference type="NCBI Taxonomy" id="2562237"/>
    <lineage>
        <taxon>Eukaryota</taxon>
        <taxon>Sar</taxon>
        <taxon>Alveolata</taxon>
        <taxon>Dinophyceae</taxon>
        <taxon>Suessiales</taxon>
        <taxon>Symbiodiniaceae</taxon>
        <taxon>Cladocopium</taxon>
    </lineage>
</organism>
<gene>
    <name evidence="4" type="ORF">C1SCF055_LOCUS23674</name>
</gene>
<feature type="compositionally biased region" description="Low complexity" evidence="2">
    <location>
        <begin position="626"/>
        <end position="649"/>
    </location>
</feature>
<accession>A0A9P1CRM7</accession>
<sequence>AWENNSWEPSVQNQRGSQNWEDEGSKQKSGIIPGWSRKKQKNDCTDKQDKQDWNAWNTQNEGWNVDGWQNSRSKKSKDSDDHNSRSRKARDVPPVLYPQAFISDIPVEFDENMVNNMHTQCGVARHDLPISVKFLPSKDKTGETCACITRYEKEETLEFVIKTMHGKQLSTRSGKHKTVGVKRARPARWMVKAGLARDEEPGQVQHEDAFKKKWPKQVNKENFDVVVAPKQLLDEWVEHEGTIIQWYPSQASGFLRTNDGVDLFAQSNWFLNLDDGEVPEIGRRVVFEVTWNRDKDRYHGRNICLVKPTEHFPSDLPDGPQLPLMITPEQYEPVEGLDYFCNIWNLTSATRRWLLKLTPEVQEKLINEFDDSFVPDPLDPSEEITLHVSSSVAVGGLHSNITEEVLWKLFSRFGKVQSCRFLGGTAVIEMEDEEEALLAVQDVMLSTDWPGALVAYFYHATPPLGLRELPEGQRIFGICKKWNRATGCGFITANGVGPDLPITSDTLEDVVTLMPGAPVLFMVERQYQSGFDHSVAVIDRCMGDRQAVRQQVSSTFGTDSAVRNWARQVLTTLRGIEDLDESHRCALLELLKSGQGASNSELKSSKVPTKRKRTAPKKDTAPAPQEVPVTPAASAAPAEAAEPGPVASPEDSDVELTFDDPPPKGRVPLGPLDLDESE</sequence>
<evidence type="ECO:0000259" key="3">
    <source>
        <dbReference type="PROSITE" id="PS50102"/>
    </source>
</evidence>
<dbReference type="EMBL" id="CAMXCT010002313">
    <property type="protein sequence ID" value="CAI3997277.1"/>
    <property type="molecule type" value="Genomic_DNA"/>
</dbReference>
<reference evidence="5 6" key="2">
    <citation type="submission" date="2024-05" db="EMBL/GenBank/DDBJ databases">
        <authorList>
            <person name="Chen Y."/>
            <person name="Shah S."/>
            <person name="Dougan E. K."/>
            <person name="Thang M."/>
            <person name="Chan C."/>
        </authorList>
    </citation>
    <scope>NUCLEOTIDE SEQUENCE [LARGE SCALE GENOMIC DNA]</scope>
</reference>
<dbReference type="PROSITE" id="PS50102">
    <property type="entry name" value="RRM"/>
    <property type="match status" value="1"/>
</dbReference>
<dbReference type="AlphaFoldDB" id="A0A9P1CRM7"/>
<feature type="domain" description="RRM" evidence="3">
    <location>
        <begin position="390"/>
        <end position="475"/>
    </location>
</feature>
<feature type="non-terminal residue" evidence="4">
    <location>
        <position position="1"/>
    </location>
</feature>
<keyword evidence="5" id="KW-0436">Ligase</keyword>
<dbReference type="GO" id="GO:0003723">
    <property type="term" value="F:RNA binding"/>
    <property type="evidence" value="ECO:0007669"/>
    <property type="project" value="UniProtKB-UniRule"/>
</dbReference>
<feature type="region of interest" description="Disordered" evidence="2">
    <location>
        <begin position="1"/>
        <end position="92"/>
    </location>
</feature>